<dbReference type="HOGENOM" id="CLU_147430_0_0_9"/>
<dbReference type="KEGG" id="sav:SAV0792"/>
<sequence length="148" mass="17203">MFEHCPDNVLKHIENSEMGHLSKIRRKKMNKNQLKSEILEYIKAHAGTSFVEIERVFEENNFDYKGDGAYTSGQHPNVVFWIGWNQEAFDVIAELKKDRRIEMDICEPIVYMVDGKGLDLPIVSSKNIKTDHWLPVTFTISKKETECV</sequence>
<accession>A0A0H3JR53</accession>
<gene>
    <name evidence="1" type="ordered locus">SAV0792</name>
</gene>
<dbReference type="AlphaFoldDB" id="A0A0H3JR53"/>
<protein>
    <recommendedName>
        <fullName evidence="3">Pathogenicity island protein</fullName>
    </recommendedName>
</protein>
<evidence type="ECO:0000313" key="1">
    <source>
        <dbReference type="EMBL" id="BAB56954.1"/>
    </source>
</evidence>
<organism evidence="1 2">
    <name type="scientific">Staphylococcus aureus (strain Mu50 / ATCC 700699)</name>
    <dbReference type="NCBI Taxonomy" id="158878"/>
    <lineage>
        <taxon>Bacteria</taxon>
        <taxon>Bacillati</taxon>
        <taxon>Bacillota</taxon>
        <taxon>Bacilli</taxon>
        <taxon>Bacillales</taxon>
        <taxon>Staphylococcaceae</taxon>
        <taxon>Staphylococcus</taxon>
    </lineage>
</organism>
<name>A0A0H3JR53_STAAM</name>
<evidence type="ECO:0008006" key="3">
    <source>
        <dbReference type="Google" id="ProtNLM"/>
    </source>
</evidence>
<dbReference type="EMBL" id="BA000017">
    <property type="protein sequence ID" value="BAB56954.1"/>
    <property type="molecule type" value="Genomic_DNA"/>
</dbReference>
<evidence type="ECO:0000313" key="2">
    <source>
        <dbReference type="Proteomes" id="UP000002481"/>
    </source>
</evidence>
<dbReference type="Proteomes" id="UP000002481">
    <property type="component" value="Chromosome"/>
</dbReference>
<proteinExistence type="predicted"/>
<reference evidence="1 2" key="1">
    <citation type="journal article" date="2001" name="Lancet">
        <title>Whole genome sequencing of meticillin-resistant Staphylococcus aureus.</title>
        <authorList>
            <person name="Kuroda M."/>
            <person name="Ohta T."/>
            <person name="Uchiyama I."/>
            <person name="Baba T."/>
            <person name="Yuzawa H."/>
            <person name="Kobayashi I."/>
            <person name="Cui L."/>
            <person name="Oguchi A."/>
            <person name="Aoki K."/>
            <person name="Nagai Y."/>
            <person name="Lian J."/>
            <person name="Ito T."/>
            <person name="Kanamori M."/>
            <person name="Matsumaru H."/>
            <person name="Maruyama A."/>
            <person name="Murakami H."/>
            <person name="Hosoyama A."/>
            <person name="Mizutani-Ui Y."/>
            <person name="Takahashi N.K."/>
            <person name="Sawano T."/>
            <person name="Inoue R."/>
            <person name="Kaito C."/>
            <person name="Sekimizu K."/>
            <person name="Hirakawa H."/>
            <person name="Kuhara S."/>
            <person name="Goto S."/>
            <person name="Yabuzaki J."/>
            <person name="Kanehisa M."/>
            <person name="Yamashita A."/>
            <person name="Oshima K."/>
            <person name="Furuya K."/>
            <person name="Yoshino C."/>
            <person name="Shiba T."/>
            <person name="Hattori M."/>
            <person name="Ogasawara N."/>
            <person name="Hayashi H."/>
            <person name="Hiramatsu K."/>
        </authorList>
    </citation>
    <scope>NUCLEOTIDE SEQUENCE [LARGE SCALE GENOMIC DNA]</scope>
    <source>
        <strain evidence="2">Mu50 / ATCC 700699</strain>
    </source>
</reference>